<proteinExistence type="predicted"/>
<sequence length="355" mass="39564">MKSRYNWFPEVRIPIKKIEAELVSAQNALRESDAAFRTLADALPHMVWSTLPDGYHDYYNSRWYEFTGAPAGSTDGEAWNGMFHPDDQERAWTIWRESLKTGKPYEIEYRLRHHTGEYRWTLGRALPMHDDDGKIVRWIGTCTDIHDAKEYAAQNEILSRELSHRIKNIFAVIGGLIGMSARSDSGQKQFAASLQQRIAALGRAHEFVRPHSEHSAPRDLPETLQGILREILSPYPALADGRILIAGDNVSIDDRGATPIGLLIHELATNASKYGALSTSNGTVKLVAAINGDELVLSWLEAGGPRIHGPPSRTGFGTKLTELSIVQQLGGSLERNWKPEGLAVEVRVLLSRLAR</sequence>
<evidence type="ECO:0000256" key="11">
    <source>
        <dbReference type="ARBA" id="ARBA00022777"/>
    </source>
</evidence>
<evidence type="ECO:0000256" key="14">
    <source>
        <dbReference type="ARBA" id="ARBA00023026"/>
    </source>
</evidence>
<dbReference type="InterPro" id="IPR000014">
    <property type="entry name" value="PAS"/>
</dbReference>
<protein>
    <recommendedName>
        <fullName evidence="2">histidine kinase</fullName>
        <ecNumber evidence="2">2.7.13.3</ecNumber>
    </recommendedName>
</protein>
<dbReference type="PROSITE" id="PS50113">
    <property type="entry name" value="PAC"/>
    <property type="match status" value="1"/>
</dbReference>
<keyword evidence="14" id="KW-0843">Virulence</keyword>
<dbReference type="EC" id="2.7.13.3" evidence="2"/>
<evidence type="ECO:0000256" key="9">
    <source>
        <dbReference type="ARBA" id="ARBA00022737"/>
    </source>
</evidence>
<evidence type="ECO:0000256" key="7">
    <source>
        <dbReference type="ARBA" id="ARBA00022643"/>
    </source>
</evidence>
<gene>
    <name evidence="17" type="ORF">LZ496_12000</name>
</gene>
<dbReference type="InterPro" id="IPR036890">
    <property type="entry name" value="HATPase_C_sf"/>
</dbReference>
<keyword evidence="4" id="KW-0597">Phosphoprotein</keyword>
<keyword evidence="18" id="KW-1185">Reference proteome</keyword>
<keyword evidence="13" id="KW-0157">Chromophore</keyword>
<dbReference type="InterPro" id="IPR035965">
    <property type="entry name" value="PAS-like_dom_sf"/>
</dbReference>
<evidence type="ECO:0000256" key="10">
    <source>
        <dbReference type="ARBA" id="ARBA00022741"/>
    </source>
</evidence>
<dbReference type="EMBL" id="JAMGBA010000003">
    <property type="protein sequence ID" value="MCL6699503.1"/>
    <property type="molecule type" value="Genomic_DNA"/>
</dbReference>
<evidence type="ECO:0000256" key="3">
    <source>
        <dbReference type="ARBA" id="ARBA00022543"/>
    </source>
</evidence>
<evidence type="ECO:0000256" key="13">
    <source>
        <dbReference type="ARBA" id="ARBA00022991"/>
    </source>
</evidence>
<evidence type="ECO:0000256" key="8">
    <source>
        <dbReference type="ARBA" id="ARBA00022679"/>
    </source>
</evidence>
<feature type="domain" description="PAC" evidence="16">
    <location>
        <begin position="105"/>
        <end position="157"/>
    </location>
</feature>
<evidence type="ECO:0000256" key="6">
    <source>
        <dbReference type="ARBA" id="ARBA00022630"/>
    </source>
</evidence>
<name>A0ABT0RXF1_9SPHN</name>
<organism evidence="17 18">
    <name type="scientific">Sphingomonas caseinilyticus</name>
    <dbReference type="NCBI Taxonomy" id="2908205"/>
    <lineage>
        <taxon>Bacteria</taxon>
        <taxon>Pseudomonadati</taxon>
        <taxon>Pseudomonadota</taxon>
        <taxon>Alphaproteobacteria</taxon>
        <taxon>Sphingomonadales</taxon>
        <taxon>Sphingomonadaceae</taxon>
        <taxon>Sphingomonas</taxon>
    </lineage>
</organism>
<evidence type="ECO:0000259" key="16">
    <source>
        <dbReference type="PROSITE" id="PS50113"/>
    </source>
</evidence>
<evidence type="ECO:0000256" key="12">
    <source>
        <dbReference type="ARBA" id="ARBA00022840"/>
    </source>
</evidence>
<dbReference type="RefSeq" id="WP_249904960.1">
    <property type="nucleotide sequence ID" value="NZ_JAMGBA010000003.1"/>
</dbReference>
<keyword evidence="9" id="KW-0677">Repeat</keyword>
<dbReference type="Gene3D" id="3.30.565.10">
    <property type="entry name" value="Histidine kinase-like ATPase, C-terminal domain"/>
    <property type="match status" value="1"/>
</dbReference>
<keyword evidence="10" id="KW-0547">Nucleotide-binding</keyword>
<comment type="catalytic activity">
    <reaction evidence="1">
        <text>ATP + protein L-histidine = ADP + protein N-phospho-L-histidine.</text>
        <dbReference type="EC" id="2.7.13.3"/>
    </reaction>
</comment>
<dbReference type="SMART" id="SM00911">
    <property type="entry name" value="HWE_HK"/>
    <property type="match status" value="1"/>
</dbReference>
<keyword evidence="7" id="KW-0288">FMN</keyword>
<dbReference type="InterPro" id="IPR013655">
    <property type="entry name" value="PAS_fold_3"/>
</dbReference>
<dbReference type="Pfam" id="PF08447">
    <property type="entry name" value="PAS_3"/>
    <property type="match status" value="1"/>
</dbReference>
<dbReference type="PANTHER" id="PTHR41523:SF8">
    <property type="entry name" value="ETHYLENE RESPONSE SENSOR PROTEIN"/>
    <property type="match status" value="1"/>
</dbReference>
<dbReference type="InterPro" id="IPR001610">
    <property type="entry name" value="PAC"/>
</dbReference>
<accession>A0ABT0RXF1</accession>
<keyword evidence="3" id="KW-0600">Photoreceptor protein</keyword>
<dbReference type="CDD" id="cd00130">
    <property type="entry name" value="PAS"/>
    <property type="match status" value="1"/>
</dbReference>
<dbReference type="SUPFAM" id="SSF55785">
    <property type="entry name" value="PYP-like sensor domain (PAS domain)"/>
    <property type="match status" value="1"/>
</dbReference>
<dbReference type="Pfam" id="PF07536">
    <property type="entry name" value="HWE_HK"/>
    <property type="match status" value="1"/>
</dbReference>
<dbReference type="Proteomes" id="UP001203410">
    <property type="component" value="Unassembled WGS sequence"/>
</dbReference>
<evidence type="ECO:0000256" key="15">
    <source>
        <dbReference type="ARBA" id="ARBA00023170"/>
    </source>
</evidence>
<dbReference type="NCBIfam" id="TIGR00229">
    <property type="entry name" value="sensory_box"/>
    <property type="match status" value="1"/>
</dbReference>
<dbReference type="SMART" id="SM00086">
    <property type="entry name" value="PAC"/>
    <property type="match status" value="1"/>
</dbReference>
<keyword evidence="6" id="KW-0285">Flavoprotein</keyword>
<dbReference type="InterPro" id="IPR011102">
    <property type="entry name" value="Sig_transdc_His_kinase_HWE"/>
</dbReference>
<evidence type="ECO:0000313" key="17">
    <source>
        <dbReference type="EMBL" id="MCL6699503.1"/>
    </source>
</evidence>
<evidence type="ECO:0000256" key="2">
    <source>
        <dbReference type="ARBA" id="ARBA00012438"/>
    </source>
</evidence>
<evidence type="ECO:0000256" key="4">
    <source>
        <dbReference type="ARBA" id="ARBA00022553"/>
    </source>
</evidence>
<reference evidence="17 18" key="1">
    <citation type="submission" date="2022-05" db="EMBL/GenBank/DDBJ databases">
        <authorList>
            <person name="Jo J.-H."/>
            <person name="Im W.-T."/>
        </authorList>
    </citation>
    <scope>NUCLEOTIDE SEQUENCE [LARGE SCALE GENOMIC DNA]</scope>
    <source>
        <strain evidence="17 18">NSE70-1</strain>
    </source>
</reference>
<keyword evidence="5" id="KW-0716">Sensory transduction</keyword>
<keyword evidence="8" id="KW-0808">Transferase</keyword>
<keyword evidence="15" id="KW-0675">Receptor</keyword>
<evidence type="ECO:0000256" key="5">
    <source>
        <dbReference type="ARBA" id="ARBA00022606"/>
    </source>
</evidence>
<evidence type="ECO:0000256" key="1">
    <source>
        <dbReference type="ARBA" id="ARBA00000085"/>
    </source>
</evidence>
<dbReference type="Gene3D" id="3.30.450.20">
    <property type="entry name" value="PAS domain"/>
    <property type="match status" value="1"/>
</dbReference>
<dbReference type="InterPro" id="IPR000700">
    <property type="entry name" value="PAS-assoc_C"/>
</dbReference>
<keyword evidence="12" id="KW-0067">ATP-binding</keyword>
<comment type="caution">
    <text evidence="17">The sequence shown here is derived from an EMBL/GenBank/DDBJ whole genome shotgun (WGS) entry which is preliminary data.</text>
</comment>
<keyword evidence="11" id="KW-0418">Kinase</keyword>
<dbReference type="PANTHER" id="PTHR41523">
    <property type="entry name" value="TWO-COMPONENT SYSTEM SENSOR PROTEIN"/>
    <property type="match status" value="1"/>
</dbReference>
<evidence type="ECO:0000313" key="18">
    <source>
        <dbReference type="Proteomes" id="UP001203410"/>
    </source>
</evidence>